<dbReference type="PATRIC" id="fig|319652.3.peg.1201"/>
<feature type="lipid moiety-binding region" description="S-diacylglycerol cysteine" evidence="7">
    <location>
        <position position="22"/>
    </location>
</feature>
<dbReference type="Pfam" id="PF03180">
    <property type="entry name" value="Lipoprotein_9"/>
    <property type="match status" value="1"/>
</dbReference>
<dbReference type="OrthoDB" id="9812878at2"/>
<evidence type="ECO:0000256" key="5">
    <source>
        <dbReference type="ARBA" id="ARBA00023288"/>
    </source>
</evidence>
<dbReference type="SUPFAM" id="SSF53850">
    <property type="entry name" value="Periplasmic binding protein-like II"/>
    <property type="match status" value="1"/>
</dbReference>
<evidence type="ECO:0000256" key="3">
    <source>
        <dbReference type="ARBA" id="ARBA00023136"/>
    </source>
</evidence>
<dbReference type="RefSeq" id="WP_057750104.1">
    <property type="nucleotide sequence ID" value="NZ_BJVH01000002.1"/>
</dbReference>
<evidence type="ECO:0000313" key="9">
    <source>
        <dbReference type="EMBL" id="KRN66599.1"/>
    </source>
</evidence>
<dbReference type="Proteomes" id="UP000051568">
    <property type="component" value="Unassembled WGS sequence"/>
</dbReference>
<feature type="signal peptide" evidence="8">
    <location>
        <begin position="1"/>
        <end position="18"/>
    </location>
</feature>
<dbReference type="PROSITE" id="PS51257">
    <property type="entry name" value="PROKAR_LIPOPROTEIN"/>
    <property type="match status" value="1"/>
</dbReference>
<gene>
    <name evidence="9" type="ORF">IV80_GL001188</name>
</gene>
<proteinExistence type="inferred from homology"/>
<feature type="chain" id="PRO_5038684991" description="Lipoprotein" evidence="8">
    <location>
        <begin position="19"/>
        <end position="277"/>
    </location>
</feature>
<dbReference type="STRING" id="319652.IV80_GL001188"/>
<dbReference type="PANTHER" id="PTHR30429:SF0">
    <property type="entry name" value="METHIONINE-BINDING LIPOPROTEIN METQ"/>
    <property type="match status" value="1"/>
</dbReference>
<evidence type="ECO:0000256" key="8">
    <source>
        <dbReference type="SAM" id="SignalP"/>
    </source>
</evidence>
<evidence type="ECO:0000256" key="7">
    <source>
        <dbReference type="PIRSR" id="PIRSR002854-1"/>
    </source>
</evidence>
<evidence type="ECO:0000313" key="10">
    <source>
        <dbReference type="Proteomes" id="UP000051568"/>
    </source>
</evidence>
<keyword evidence="3" id="KW-0472">Membrane</keyword>
<keyword evidence="2 8" id="KW-0732">Signal</keyword>
<accession>A0A0R2IXA5</accession>
<name>A0A0R2IXA5_9LACO</name>
<evidence type="ECO:0000256" key="4">
    <source>
        <dbReference type="ARBA" id="ARBA00023139"/>
    </source>
</evidence>
<dbReference type="EMBL" id="JQBR01000004">
    <property type="protein sequence ID" value="KRN66599.1"/>
    <property type="molecule type" value="Genomic_DNA"/>
</dbReference>
<evidence type="ECO:0000256" key="6">
    <source>
        <dbReference type="PIRNR" id="PIRNR002854"/>
    </source>
</evidence>
<protein>
    <recommendedName>
        <fullName evidence="6">Lipoprotein</fullName>
    </recommendedName>
</protein>
<keyword evidence="4" id="KW-0564">Palmitate</keyword>
<dbReference type="Gene3D" id="3.40.190.10">
    <property type="entry name" value="Periplasmic binding protein-like II"/>
    <property type="match status" value="2"/>
</dbReference>
<evidence type="ECO:0000256" key="1">
    <source>
        <dbReference type="ARBA" id="ARBA00004635"/>
    </source>
</evidence>
<reference evidence="9 10" key="1">
    <citation type="journal article" date="2015" name="Genome Announc.">
        <title>Expanding the biotechnology potential of lactobacilli through comparative genomics of 213 strains and associated genera.</title>
        <authorList>
            <person name="Sun Z."/>
            <person name="Harris H.M."/>
            <person name="McCann A."/>
            <person name="Guo C."/>
            <person name="Argimon S."/>
            <person name="Zhang W."/>
            <person name="Yang X."/>
            <person name="Jeffery I.B."/>
            <person name="Cooney J.C."/>
            <person name="Kagawa T.F."/>
            <person name="Liu W."/>
            <person name="Song Y."/>
            <person name="Salvetti E."/>
            <person name="Wrobel A."/>
            <person name="Rasinkangas P."/>
            <person name="Parkhill J."/>
            <person name="Rea M.C."/>
            <person name="O'Sullivan O."/>
            <person name="Ritari J."/>
            <person name="Douillard F.P."/>
            <person name="Paul Ross R."/>
            <person name="Yang R."/>
            <person name="Briner A.E."/>
            <person name="Felis G.E."/>
            <person name="de Vos W.M."/>
            <person name="Barrangou R."/>
            <person name="Klaenhammer T.R."/>
            <person name="Caufield P.W."/>
            <person name="Cui Y."/>
            <person name="Zhang H."/>
            <person name="O'Toole P.W."/>
        </authorList>
    </citation>
    <scope>NUCLEOTIDE SEQUENCE [LARGE SCALE GENOMIC DNA]</scope>
    <source>
        <strain evidence="9 10">DSM 17757</strain>
    </source>
</reference>
<comment type="similarity">
    <text evidence="6">Belongs to the nlpA lipoprotein family.</text>
</comment>
<comment type="caution">
    <text evidence="9">The sequence shown here is derived from an EMBL/GenBank/DDBJ whole genome shotgun (WGS) entry which is preliminary data.</text>
</comment>
<sequence>MKKSKIFSLLAVVATAFLLVSCGKKSSSSQKTTTITVGASAVPHAQILKHVQPQLKKEGVNLKVKVFQDYVLPNKALANGDIDANYFQHIPFLKQWNEKNKGNLVDAGAVHLEPISVFSKKVKNLKNLPKNATVLVSSNTPDYGRILTIFKDAGLITIKKGVDITSADFTDIASNPKHIQFKHSYEPKLMPQLYKNNQGDAVVINANYAVQSGLNPITQSIAIEKSTSPYKNIIAIRPNEKNNKAIKKLVKALQSESTQSWIKKHYKGAVLPVESVK</sequence>
<dbReference type="PIRSF" id="PIRSF002854">
    <property type="entry name" value="MetQ"/>
    <property type="match status" value="1"/>
</dbReference>
<dbReference type="InterPro" id="IPR004872">
    <property type="entry name" value="Lipoprotein_NlpA"/>
</dbReference>
<evidence type="ECO:0000256" key="2">
    <source>
        <dbReference type="ARBA" id="ARBA00022729"/>
    </source>
</evidence>
<comment type="subcellular location">
    <subcellularLocation>
        <location evidence="1">Membrane</location>
        <topology evidence="1">Lipid-anchor</topology>
    </subcellularLocation>
</comment>
<dbReference type="PANTHER" id="PTHR30429">
    <property type="entry name" value="D-METHIONINE-BINDING LIPOPROTEIN METQ"/>
    <property type="match status" value="1"/>
</dbReference>
<dbReference type="GO" id="GO:0016020">
    <property type="term" value="C:membrane"/>
    <property type="evidence" value="ECO:0007669"/>
    <property type="project" value="UniProtKB-SubCell"/>
</dbReference>
<keyword evidence="10" id="KW-1185">Reference proteome</keyword>
<organism evidence="9 10">
    <name type="scientific">Pediococcus cellicola</name>
    <dbReference type="NCBI Taxonomy" id="319652"/>
    <lineage>
        <taxon>Bacteria</taxon>
        <taxon>Bacillati</taxon>
        <taxon>Bacillota</taxon>
        <taxon>Bacilli</taxon>
        <taxon>Lactobacillales</taxon>
        <taxon>Lactobacillaceae</taxon>
        <taxon>Pediococcus</taxon>
    </lineage>
</organism>
<keyword evidence="5 6" id="KW-0449">Lipoprotein</keyword>
<dbReference type="AlphaFoldDB" id="A0A0R2IXA5"/>